<dbReference type="Gene3D" id="3.30.910.20">
    <property type="entry name" value="Skp domain"/>
    <property type="match status" value="1"/>
</dbReference>
<evidence type="ECO:0000256" key="4">
    <source>
        <dbReference type="SAM" id="SignalP"/>
    </source>
</evidence>
<dbReference type="InterPro" id="IPR005632">
    <property type="entry name" value="Chaperone_Skp"/>
</dbReference>
<dbReference type="PANTHER" id="PTHR35089:SF1">
    <property type="entry name" value="CHAPERONE PROTEIN SKP"/>
    <property type="match status" value="1"/>
</dbReference>
<dbReference type="InterPro" id="IPR024930">
    <property type="entry name" value="Skp_dom_sf"/>
</dbReference>
<dbReference type="AlphaFoldDB" id="A0AAU7CR40"/>
<feature type="compositionally biased region" description="Polar residues" evidence="3">
    <location>
        <begin position="220"/>
        <end position="229"/>
    </location>
</feature>
<evidence type="ECO:0000313" key="5">
    <source>
        <dbReference type="EMBL" id="XBH07468.1"/>
    </source>
</evidence>
<comment type="similarity">
    <text evidence="1">Belongs to the Skp family.</text>
</comment>
<dbReference type="RefSeq" id="WP_406700304.1">
    <property type="nucleotide sequence ID" value="NZ_CP155447.1"/>
</dbReference>
<dbReference type="SUPFAM" id="SSF111384">
    <property type="entry name" value="OmpH-like"/>
    <property type="match status" value="1"/>
</dbReference>
<reference evidence="5" key="1">
    <citation type="submission" date="2024-05" db="EMBL/GenBank/DDBJ databases">
        <title>Planctomycetes of the genus Singulisphaera possess chitinolytic capabilities.</title>
        <authorList>
            <person name="Ivanova A."/>
        </authorList>
    </citation>
    <scope>NUCLEOTIDE SEQUENCE</scope>
    <source>
        <strain evidence="5">Ch08T</strain>
    </source>
</reference>
<dbReference type="GO" id="GO:0005829">
    <property type="term" value="C:cytosol"/>
    <property type="evidence" value="ECO:0007669"/>
    <property type="project" value="TreeGrafter"/>
</dbReference>
<dbReference type="PANTHER" id="PTHR35089">
    <property type="entry name" value="CHAPERONE PROTEIN SKP"/>
    <property type="match status" value="1"/>
</dbReference>
<feature type="chain" id="PRO_5043884995" evidence="4">
    <location>
        <begin position="23"/>
        <end position="237"/>
    </location>
</feature>
<evidence type="ECO:0000256" key="3">
    <source>
        <dbReference type="SAM" id="MobiDB-lite"/>
    </source>
</evidence>
<feature type="region of interest" description="Disordered" evidence="3">
    <location>
        <begin position="211"/>
        <end position="237"/>
    </location>
</feature>
<dbReference type="GO" id="GO:0050821">
    <property type="term" value="P:protein stabilization"/>
    <property type="evidence" value="ECO:0007669"/>
    <property type="project" value="TreeGrafter"/>
</dbReference>
<protein>
    <submittedName>
        <fullName evidence="5">OmpH family outer membrane protein</fullName>
    </submittedName>
</protein>
<dbReference type="SMART" id="SM00935">
    <property type="entry name" value="OmpH"/>
    <property type="match status" value="1"/>
</dbReference>
<organism evidence="5">
    <name type="scientific">Singulisphaera sp. Ch08</name>
    <dbReference type="NCBI Taxonomy" id="3120278"/>
    <lineage>
        <taxon>Bacteria</taxon>
        <taxon>Pseudomonadati</taxon>
        <taxon>Planctomycetota</taxon>
        <taxon>Planctomycetia</taxon>
        <taxon>Isosphaerales</taxon>
        <taxon>Isosphaeraceae</taxon>
        <taxon>Singulisphaera</taxon>
    </lineage>
</organism>
<name>A0AAU7CR40_9BACT</name>
<evidence type="ECO:0000256" key="1">
    <source>
        <dbReference type="ARBA" id="ARBA00009091"/>
    </source>
</evidence>
<keyword evidence="2 4" id="KW-0732">Signal</keyword>
<dbReference type="Pfam" id="PF03938">
    <property type="entry name" value="OmpH"/>
    <property type="match status" value="1"/>
</dbReference>
<evidence type="ECO:0000256" key="2">
    <source>
        <dbReference type="ARBA" id="ARBA00022729"/>
    </source>
</evidence>
<gene>
    <name evidence="5" type="ORF">V5E97_15945</name>
</gene>
<dbReference type="GO" id="GO:0051082">
    <property type="term" value="F:unfolded protein binding"/>
    <property type="evidence" value="ECO:0007669"/>
    <property type="project" value="InterPro"/>
</dbReference>
<proteinExistence type="inferred from homology"/>
<feature type="signal peptide" evidence="4">
    <location>
        <begin position="1"/>
        <end position="22"/>
    </location>
</feature>
<accession>A0AAU7CR40</accession>
<sequence>MVVSSRAVAAVSLGLIGVMALASSSQGQQQDVAVRKTTTQSAAGPAPAPATFGSIDMTAVFKGYDKVKVSGEEFKAAVMLKKKDLMGIMQQMQQESESLAKMTPGSSDALKIEDKLTQLKASNEAGREQAEREFALREAEMLATLYKEIQSMVTRVAKFRGMTYVLRVSNDPVTGSDPNSAMRAIERSVVYADTTNDITKEVVQYLNAEYSKSRGGATPKATSSVTPNPASVKPAGN</sequence>
<dbReference type="EMBL" id="CP155447">
    <property type="protein sequence ID" value="XBH07468.1"/>
    <property type="molecule type" value="Genomic_DNA"/>
</dbReference>